<accession>A0A3P7NGT1</accession>
<sequence>MSVPFAEDIAGLCVALTDVSLFNQIFVLDHNNA</sequence>
<evidence type="ECO:0000313" key="1">
    <source>
        <dbReference type="EMBL" id="VDN36293.1"/>
    </source>
</evidence>
<name>A0A3P7NGT1_CYLGO</name>
<dbReference type="OrthoDB" id="5952164at2759"/>
<dbReference type="EMBL" id="UYRV01128867">
    <property type="protein sequence ID" value="VDN36293.1"/>
    <property type="molecule type" value="Genomic_DNA"/>
</dbReference>
<gene>
    <name evidence="1" type="ORF">CGOC_LOCUS13169</name>
</gene>
<proteinExistence type="predicted"/>
<evidence type="ECO:0000313" key="2">
    <source>
        <dbReference type="Proteomes" id="UP000271889"/>
    </source>
</evidence>
<organism evidence="1 2">
    <name type="scientific">Cylicostephanus goldi</name>
    <name type="common">Nematode worm</name>
    <dbReference type="NCBI Taxonomy" id="71465"/>
    <lineage>
        <taxon>Eukaryota</taxon>
        <taxon>Metazoa</taxon>
        <taxon>Ecdysozoa</taxon>
        <taxon>Nematoda</taxon>
        <taxon>Chromadorea</taxon>
        <taxon>Rhabditida</taxon>
        <taxon>Rhabditina</taxon>
        <taxon>Rhabditomorpha</taxon>
        <taxon>Strongyloidea</taxon>
        <taxon>Strongylidae</taxon>
        <taxon>Cylicostephanus</taxon>
    </lineage>
</organism>
<protein>
    <submittedName>
        <fullName evidence="1">Uncharacterized protein</fullName>
    </submittedName>
</protein>
<dbReference type="AlphaFoldDB" id="A0A3P7NGT1"/>
<keyword evidence="2" id="KW-1185">Reference proteome</keyword>
<reference evidence="1 2" key="1">
    <citation type="submission" date="2018-11" db="EMBL/GenBank/DDBJ databases">
        <authorList>
            <consortium name="Pathogen Informatics"/>
        </authorList>
    </citation>
    <scope>NUCLEOTIDE SEQUENCE [LARGE SCALE GENOMIC DNA]</scope>
</reference>
<dbReference type="Proteomes" id="UP000271889">
    <property type="component" value="Unassembled WGS sequence"/>
</dbReference>